<dbReference type="EMBL" id="KV429082">
    <property type="protein sequence ID" value="KZT66966.1"/>
    <property type="molecule type" value="Genomic_DNA"/>
</dbReference>
<dbReference type="AlphaFoldDB" id="A0A165NH57"/>
<evidence type="ECO:0000313" key="1">
    <source>
        <dbReference type="EMBL" id="KZT66966.1"/>
    </source>
</evidence>
<reference evidence="1 2" key="1">
    <citation type="journal article" date="2016" name="Mol. Biol. Evol.">
        <title>Comparative Genomics of Early-Diverging Mushroom-Forming Fungi Provides Insights into the Origins of Lignocellulose Decay Capabilities.</title>
        <authorList>
            <person name="Nagy L.G."/>
            <person name="Riley R."/>
            <person name="Tritt A."/>
            <person name="Adam C."/>
            <person name="Daum C."/>
            <person name="Floudas D."/>
            <person name="Sun H."/>
            <person name="Yadav J.S."/>
            <person name="Pangilinan J."/>
            <person name="Larsson K.H."/>
            <person name="Matsuura K."/>
            <person name="Barry K."/>
            <person name="Labutti K."/>
            <person name="Kuo R."/>
            <person name="Ohm R.A."/>
            <person name="Bhattacharya S.S."/>
            <person name="Shirouzu T."/>
            <person name="Yoshinaga Y."/>
            <person name="Martin F.M."/>
            <person name="Grigoriev I.V."/>
            <person name="Hibbett D.S."/>
        </authorList>
    </citation>
    <scope>NUCLEOTIDE SEQUENCE [LARGE SCALE GENOMIC DNA]</scope>
    <source>
        <strain evidence="1 2">L-15889</strain>
    </source>
</reference>
<organism evidence="1 2">
    <name type="scientific">Daedalea quercina L-15889</name>
    <dbReference type="NCBI Taxonomy" id="1314783"/>
    <lineage>
        <taxon>Eukaryota</taxon>
        <taxon>Fungi</taxon>
        <taxon>Dikarya</taxon>
        <taxon>Basidiomycota</taxon>
        <taxon>Agaricomycotina</taxon>
        <taxon>Agaricomycetes</taxon>
        <taxon>Polyporales</taxon>
        <taxon>Fomitopsis</taxon>
    </lineage>
</organism>
<evidence type="ECO:0000313" key="2">
    <source>
        <dbReference type="Proteomes" id="UP000076727"/>
    </source>
</evidence>
<proteinExistence type="predicted"/>
<keyword evidence="2" id="KW-1185">Reference proteome</keyword>
<sequence length="174" mass="20149">MTFSWTCGYNMAFGMLQTYKMYVPASRIVYSDRYSHVAFDIHPFPAFSRCPRFLRLRSLSLPSWNTASDRCNMASPSFVMLDRHRFGLLDAPIGNVPARTIVSLKRKLPSCRSYPSWNNPRVQARPVMHTMFQYVLQTTESISYFRVSSSAMRLNLPLCHGHYEKVSCDIQSSW</sequence>
<gene>
    <name evidence="1" type="ORF">DAEQUDRAFT_434195</name>
</gene>
<name>A0A165NH57_9APHY</name>
<protein>
    <submittedName>
        <fullName evidence="1">Uncharacterized protein</fullName>
    </submittedName>
</protein>
<accession>A0A165NH57</accession>
<dbReference type="Proteomes" id="UP000076727">
    <property type="component" value="Unassembled WGS sequence"/>
</dbReference>